<accession>A0A9D4R5H6</accession>
<name>A0A9D4R5H6_DREPO</name>
<proteinExistence type="predicted"/>
<evidence type="ECO:0000313" key="2">
    <source>
        <dbReference type="Proteomes" id="UP000828390"/>
    </source>
</evidence>
<keyword evidence="2" id="KW-1185">Reference proteome</keyword>
<protein>
    <submittedName>
        <fullName evidence="1">Uncharacterized protein</fullName>
    </submittedName>
</protein>
<dbReference type="AlphaFoldDB" id="A0A9D4R5H6"/>
<dbReference type="EMBL" id="JAIWYP010000003">
    <property type="protein sequence ID" value="KAH3855871.1"/>
    <property type="molecule type" value="Genomic_DNA"/>
</dbReference>
<gene>
    <name evidence="1" type="ORF">DPMN_098445</name>
</gene>
<reference evidence="1" key="2">
    <citation type="submission" date="2020-11" db="EMBL/GenBank/DDBJ databases">
        <authorList>
            <person name="McCartney M.A."/>
            <person name="Auch B."/>
            <person name="Kono T."/>
            <person name="Mallez S."/>
            <person name="Becker A."/>
            <person name="Gohl D.M."/>
            <person name="Silverstein K.A.T."/>
            <person name="Koren S."/>
            <person name="Bechman K.B."/>
            <person name="Herman A."/>
            <person name="Abrahante J.E."/>
            <person name="Garbe J."/>
        </authorList>
    </citation>
    <scope>NUCLEOTIDE SEQUENCE</scope>
    <source>
        <strain evidence="1">Duluth1</strain>
        <tissue evidence="1">Whole animal</tissue>
    </source>
</reference>
<sequence length="76" mass="9130">MMEKEVEFDLDDPIAVLEPLPEQMEYTNYNILDTMPSKPLTYSKEMRPNRSTEEDFMYLVRSLNEKQKDVFQYLSN</sequence>
<evidence type="ECO:0000313" key="1">
    <source>
        <dbReference type="EMBL" id="KAH3855871.1"/>
    </source>
</evidence>
<dbReference type="Proteomes" id="UP000828390">
    <property type="component" value="Unassembled WGS sequence"/>
</dbReference>
<comment type="caution">
    <text evidence="1">The sequence shown here is derived from an EMBL/GenBank/DDBJ whole genome shotgun (WGS) entry which is preliminary data.</text>
</comment>
<reference evidence="1" key="1">
    <citation type="journal article" date="2019" name="bioRxiv">
        <title>The Genome of the Zebra Mussel, Dreissena polymorpha: A Resource for Invasive Species Research.</title>
        <authorList>
            <person name="McCartney M.A."/>
            <person name="Auch B."/>
            <person name="Kono T."/>
            <person name="Mallez S."/>
            <person name="Zhang Y."/>
            <person name="Obille A."/>
            <person name="Becker A."/>
            <person name="Abrahante J.E."/>
            <person name="Garbe J."/>
            <person name="Badalamenti J.P."/>
            <person name="Herman A."/>
            <person name="Mangelson H."/>
            <person name="Liachko I."/>
            <person name="Sullivan S."/>
            <person name="Sone E.D."/>
            <person name="Koren S."/>
            <person name="Silverstein K.A.T."/>
            <person name="Beckman K.B."/>
            <person name="Gohl D.M."/>
        </authorList>
    </citation>
    <scope>NUCLEOTIDE SEQUENCE</scope>
    <source>
        <strain evidence="1">Duluth1</strain>
        <tissue evidence="1">Whole animal</tissue>
    </source>
</reference>
<organism evidence="1 2">
    <name type="scientific">Dreissena polymorpha</name>
    <name type="common">Zebra mussel</name>
    <name type="synonym">Mytilus polymorpha</name>
    <dbReference type="NCBI Taxonomy" id="45954"/>
    <lineage>
        <taxon>Eukaryota</taxon>
        <taxon>Metazoa</taxon>
        <taxon>Spiralia</taxon>
        <taxon>Lophotrochozoa</taxon>
        <taxon>Mollusca</taxon>
        <taxon>Bivalvia</taxon>
        <taxon>Autobranchia</taxon>
        <taxon>Heteroconchia</taxon>
        <taxon>Euheterodonta</taxon>
        <taxon>Imparidentia</taxon>
        <taxon>Neoheterodontei</taxon>
        <taxon>Myida</taxon>
        <taxon>Dreissenoidea</taxon>
        <taxon>Dreissenidae</taxon>
        <taxon>Dreissena</taxon>
    </lineage>
</organism>